<keyword evidence="2" id="KW-0677">Repeat</keyword>
<evidence type="ECO:0000259" key="3">
    <source>
        <dbReference type="PROSITE" id="PS50206"/>
    </source>
</evidence>
<evidence type="ECO:0000313" key="5">
    <source>
        <dbReference type="Proteomes" id="UP000305067"/>
    </source>
</evidence>
<organism evidence="4 5">
    <name type="scientific">Pterulicium gracile</name>
    <dbReference type="NCBI Taxonomy" id="1884261"/>
    <lineage>
        <taxon>Eukaryota</taxon>
        <taxon>Fungi</taxon>
        <taxon>Dikarya</taxon>
        <taxon>Basidiomycota</taxon>
        <taxon>Agaricomycotina</taxon>
        <taxon>Agaricomycetes</taxon>
        <taxon>Agaricomycetidae</taxon>
        <taxon>Agaricales</taxon>
        <taxon>Pleurotineae</taxon>
        <taxon>Pterulaceae</taxon>
        <taxon>Pterulicium</taxon>
    </lineage>
</organism>
<sequence>MLINRSIQTFHRPASRFRLSSPSITHRLLTSGPGNSELVISPKDLQSLVQSDEQAVSIVDTTWFMPNSSRKSAEEFFKQRIPGSQFLDLDKVASSHPLGLKHMMPSAQTFAQACGSMGIRPDSHVVLYDTHGVFSSPRALFMFKAFGHQFVSVLNGGLPRWATEGYKIDANPPATIPSVSYPTPSVSSGVTRDYEFMVSNARLDAKGDPTSSIVLDARPKGRFLGTDAEPRPEIRSGHMPNSVSLPFNAFLETRDGKDGAKYTVIRPREEIQSVLEDALGADLVQDIIDGQRSVTTTCGSGMTAGVLWLGLKLLGAKHISLYDESWTGYADPSRKSNIVA</sequence>
<dbReference type="InterPro" id="IPR001763">
    <property type="entry name" value="Rhodanese-like_dom"/>
</dbReference>
<dbReference type="Pfam" id="PF00581">
    <property type="entry name" value="Rhodanese"/>
    <property type="match status" value="2"/>
</dbReference>
<evidence type="ECO:0000256" key="1">
    <source>
        <dbReference type="ARBA" id="ARBA00022679"/>
    </source>
</evidence>
<feature type="domain" description="Rhodanese" evidence="3">
    <location>
        <begin position="213"/>
        <end position="335"/>
    </location>
</feature>
<keyword evidence="5" id="KW-1185">Reference proteome</keyword>
<dbReference type="InterPro" id="IPR036873">
    <property type="entry name" value="Rhodanese-like_dom_sf"/>
</dbReference>
<dbReference type="AlphaFoldDB" id="A0A5C3QYJ6"/>
<dbReference type="CDD" id="cd01448">
    <property type="entry name" value="TST_Repeat_1"/>
    <property type="match status" value="1"/>
</dbReference>
<protein>
    <submittedName>
        <fullName evidence="4">Rhodanese-like domain-containing protein</fullName>
    </submittedName>
</protein>
<feature type="domain" description="Rhodanese" evidence="3">
    <location>
        <begin position="52"/>
        <end position="170"/>
    </location>
</feature>
<dbReference type="SUPFAM" id="SSF52821">
    <property type="entry name" value="Rhodanese/Cell cycle control phosphatase"/>
    <property type="match status" value="2"/>
</dbReference>
<keyword evidence="1" id="KW-0808">Transferase</keyword>
<dbReference type="GO" id="GO:0005739">
    <property type="term" value="C:mitochondrion"/>
    <property type="evidence" value="ECO:0007669"/>
    <property type="project" value="TreeGrafter"/>
</dbReference>
<dbReference type="CDD" id="cd01449">
    <property type="entry name" value="TST_Repeat_2"/>
    <property type="match status" value="1"/>
</dbReference>
<accession>A0A5C3QYJ6</accession>
<dbReference type="PANTHER" id="PTHR11364:SF27">
    <property type="entry name" value="SULFURTRANSFERASE"/>
    <property type="match status" value="1"/>
</dbReference>
<dbReference type="PANTHER" id="PTHR11364">
    <property type="entry name" value="THIOSULFATE SULFERTANSFERASE"/>
    <property type="match status" value="1"/>
</dbReference>
<dbReference type="InterPro" id="IPR045078">
    <property type="entry name" value="TST/MPST-like"/>
</dbReference>
<reference evidence="4 5" key="1">
    <citation type="journal article" date="2019" name="Nat. Ecol. Evol.">
        <title>Megaphylogeny resolves global patterns of mushroom evolution.</title>
        <authorList>
            <person name="Varga T."/>
            <person name="Krizsan K."/>
            <person name="Foldi C."/>
            <person name="Dima B."/>
            <person name="Sanchez-Garcia M."/>
            <person name="Sanchez-Ramirez S."/>
            <person name="Szollosi G.J."/>
            <person name="Szarkandi J.G."/>
            <person name="Papp V."/>
            <person name="Albert L."/>
            <person name="Andreopoulos W."/>
            <person name="Angelini C."/>
            <person name="Antonin V."/>
            <person name="Barry K.W."/>
            <person name="Bougher N.L."/>
            <person name="Buchanan P."/>
            <person name="Buyck B."/>
            <person name="Bense V."/>
            <person name="Catcheside P."/>
            <person name="Chovatia M."/>
            <person name="Cooper J."/>
            <person name="Damon W."/>
            <person name="Desjardin D."/>
            <person name="Finy P."/>
            <person name="Geml J."/>
            <person name="Haridas S."/>
            <person name="Hughes K."/>
            <person name="Justo A."/>
            <person name="Karasinski D."/>
            <person name="Kautmanova I."/>
            <person name="Kiss B."/>
            <person name="Kocsube S."/>
            <person name="Kotiranta H."/>
            <person name="LaButti K.M."/>
            <person name="Lechner B.E."/>
            <person name="Liimatainen K."/>
            <person name="Lipzen A."/>
            <person name="Lukacs Z."/>
            <person name="Mihaltcheva S."/>
            <person name="Morgado L.N."/>
            <person name="Niskanen T."/>
            <person name="Noordeloos M.E."/>
            <person name="Ohm R.A."/>
            <person name="Ortiz-Santana B."/>
            <person name="Ovrebo C."/>
            <person name="Racz N."/>
            <person name="Riley R."/>
            <person name="Savchenko A."/>
            <person name="Shiryaev A."/>
            <person name="Soop K."/>
            <person name="Spirin V."/>
            <person name="Szebenyi C."/>
            <person name="Tomsovsky M."/>
            <person name="Tulloss R.E."/>
            <person name="Uehling J."/>
            <person name="Grigoriev I.V."/>
            <person name="Vagvolgyi C."/>
            <person name="Papp T."/>
            <person name="Martin F.M."/>
            <person name="Miettinen O."/>
            <person name="Hibbett D.S."/>
            <person name="Nagy L.G."/>
        </authorList>
    </citation>
    <scope>NUCLEOTIDE SEQUENCE [LARGE SCALE GENOMIC DNA]</scope>
    <source>
        <strain evidence="4 5">CBS 309.79</strain>
    </source>
</reference>
<dbReference type="STRING" id="1884261.A0A5C3QYJ6"/>
<evidence type="ECO:0000313" key="4">
    <source>
        <dbReference type="EMBL" id="TFL06427.1"/>
    </source>
</evidence>
<dbReference type="PROSITE" id="PS50206">
    <property type="entry name" value="RHODANESE_3"/>
    <property type="match status" value="2"/>
</dbReference>
<dbReference type="Proteomes" id="UP000305067">
    <property type="component" value="Unassembled WGS sequence"/>
</dbReference>
<proteinExistence type="predicted"/>
<dbReference type="GO" id="GO:0004792">
    <property type="term" value="F:thiosulfate-cyanide sulfurtransferase activity"/>
    <property type="evidence" value="ECO:0007669"/>
    <property type="project" value="TreeGrafter"/>
</dbReference>
<gene>
    <name evidence="4" type="ORF">BDV98DRAFT_600477</name>
</gene>
<name>A0A5C3QYJ6_9AGAR</name>
<dbReference type="OrthoDB" id="270167at2759"/>
<dbReference type="EMBL" id="ML178815">
    <property type="protein sequence ID" value="TFL06427.1"/>
    <property type="molecule type" value="Genomic_DNA"/>
</dbReference>
<dbReference type="Gene3D" id="3.40.250.10">
    <property type="entry name" value="Rhodanese-like domain"/>
    <property type="match status" value="2"/>
</dbReference>
<dbReference type="SMART" id="SM00450">
    <property type="entry name" value="RHOD"/>
    <property type="match status" value="2"/>
</dbReference>
<evidence type="ECO:0000256" key="2">
    <source>
        <dbReference type="ARBA" id="ARBA00022737"/>
    </source>
</evidence>